<evidence type="ECO:0000256" key="5">
    <source>
        <dbReference type="ARBA" id="ARBA00022490"/>
    </source>
</evidence>
<dbReference type="InterPro" id="IPR016167">
    <property type="entry name" value="FAD-bd_PCMH_sub1"/>
</dbReference>
<feature type="active site" evidence="16">
    <location>
        <position position="298"/>
    </location>
</feature>
<evidence type="ECO:0000256" key="12">
    <source>
        <dbReference type="ARBA" id="ARBA00023002"/>
    </source>
</evidence>
<evidence type="ECO:0000256" key="4">
    <source>
        <dbReference type="ARBA" id="ARBA00004752"/>
    </source>
</evidence>
<dbReference type="SUPFAM" id="SSF56194">
    <property type="entry name" value="Uridine diphospho-N-Acetylenolpyruvylglucosamine reductase, MurB, C-terminal domain"/>
    <property type="match status" value="1"/>
</dbReference>
<comment type="catalytic activity">
    <reaction evidence="15 16">
        <text>UDP-N-acetyl-alpha-D-muramate + NADP(+) = UDP-N-acetyl-3-O-(1-carboxyvinyl)-alpha-D-glucosamine + NADPH + H(+)</text>
        <dbReference type="Rhea" id="RHEA:12248"/>
        <dbReference type="ChEBI" id="CHEBI:15378"/>
        <dbReference type="ChEBI" id="CHEBI:57783"/>
        <dbReference type="ChEBI" id="CHEBI:58349"/>
        <dbReference type="ChEBI" id="CHEBI:68483"/>
        <dbReference type="ChEBI" id="CHEBI:70757"/>
        <dbReference type="EC" id="1.3.1.98"/>
    </reaction>
</comment>
<keyword evidence="12 16" id="KW-0560">Oxidoreductase</keyword>
<dbReference type="Pfam" id="PF01565">
    <property type="entry name" value="FAD_binding_4"/>
    <property type="match status" value="1"/>
</dbReference>
<name>A0ABT1Y3L9_9FIRM</name>
<reference evidence="18 19" key="1">
    <citation type="submission" date="2022-08" db="EMBL/GenBank/DDBJ databases">
        <title>Proteogenomics of the novel Dehalobacterium formicoaceticum strain EZ94 highlights a key role of methyltransferases during anaerobic dichloromethane degradation.</title>
        <authorList>
            <person name="Wasmund K."/>
        </authorList>
    </citation>
    <scope>NUCLEOTIDE SEQUENCE [LARGE SCALE GENOMIC DNA]</scope>
    <source>
        <strain evidence="18 19">EZ94</strain>
    </source>
</reference>
<evidence type="ECO:0000256" key="9">
    <source>
        <dbReference type="ARBA" id="ARBA00022857"/>
    </source>
</evidence>
<keyword evidence="14 16" id="KW-0961">Cell wall biogenesis/degradation</keyword>
<dbReference type="EC" id="1.3.1.98" evidence="16"/>
<comment type="caution">
    <text evidence="18">The sequence shown here is derived from an EMBL/GenBank/DDBJ whole genome shotgun (WGS) entry which is preliminary data.</text>
</comment>
<keyword evidence="8 16" id="KW-0274">FAD</keyword>
<comment type="function">
    <text evidence="2 16">Cell wall formation.</text>
</comment>
<dbReference type="Gene3D" id="3.30.43.10">
    <property type="entry name" value="Uridine Diphospho-n-acetylenolpyruvylglucosamine Reductase, domain 2"/>
    <property type="match status" value="1"/>
</dbReference>
<dbReference type="InterPro" id="IPR011601">
    <property type="entry name" value="MurB_C"/>
</dbReference>
<evidence type="ECO:0000256" key="3">
    <source>
        <dbReference type="ARBA" id="ARBA00004496"/>
    </source>
</evidence>
<evidence type="ECO:0000256" key="14">
    <source>
        <dbReference type="ARBA" id="ARBA00023316"/>
    </source>
</evidence>
<gene>
    <name evidence="16 18" type="primary">murB</name>
    <name evidence="18" type="ORF">NVS47_04330</name>
</gene>
<keyword evidence="7 16" id="KW-0285">Flavoprotein</keyword>
<dbReference type="PANTHER" id="PTHR21071:SF4">
    <property type="entry name" value="UDP-N-ACETYLENOLPYRUVOYLGLUCOSAMINE REDUCTASE"/>
    <property type="match status" value="1"/>
</dbReference>
<dbReference type="InterPro" id="IPR016169">
    <property type="entry name" value="FAD-bd_PCMH_sub2"/>
</dbReference>
<evidence type="ECO:0000313" key="19">
    <source>
        <dbReference type="Proteomes" id="UP001524944"/>
    </source>
</evidence>
<proteinExistence type="inferred from homology"/>
<evidence type="ECO:0000256" key="2">
    <source>
        <dbReference type="ARBA" id="ARBA00003921"/>
    </source>
</evidence>
<dbReference type="InterPro" id="IPR016166">
    <property type="entry name" value="FAD-bd_PCMH"/>
</dbReference>
<keyword evidence="6 16" id="KW-0132">Cell division</keyword>
<evidence type="ECO:0000256" key="6">
    <source>
        <dbReference type="ARBA" id="ARBA00022618"/>
    </source>
</evidence>
<dbReference type="PANTHER" id="PTHR21071">
    <property type="entry name" value="UDP-N-ACETYLENOLPYRUVOYLGLUCOSAMINE REDUCTASE"/>
    <property type="match status" value="1"/>
</dbReference>
<protein>
    <recommendedName>
        <fullName evidence="16">UDP-N-acetylenolpyruvoylglucosamine reductase</fullName>
        <ecNumber evidence="16">1.3.1.98</ecNumber>
    </recommendedName>
    <alternativeName>
        <fullName evidence="16">UDP-N-acetylmuramate dehydrogenase</fullName>
    </alternativeName>
</protein>
<evidence type="ECO:0000256" key="7">
    <source>
        <dbReference type="ARBA" id="ARBA00022630"/>
    </source>
</evidence>
<evidence type="ECO:0000259" key="17">
    <source>
        <dbReference type="PROSITE" id="PS51387"/>
    </source>
</evidence>
<organism evidence="18 19">
    <name type="scientific">Dehalobacterium formicoaceticum</name>
    <dbReference type="NCBI Taxonomy" id="51515"/>
    <lineage>
        <taxon>Bacteria</taxon>
        <taxon>Bacillati</taxon>
        <taxon>Bacillota</taxon>
        <taxon>Clostridia</taxon>
        <taxon>Eubacteriales</taxon>
        <taxon>Peptococcaceae</taxon>
        <taxon>Dehalobacterium</taxon>
    </lineage>
</organism>
<evidence type="ECO:0000256" key="11">
    <source>
        <dbReference type="ARBA" id="ARBA00022984"/>
    </source>
</evidence>
<feature type="active site" description="Proton donor" evidence="16">
    <location>
        <position position="228"/>
    </location>
</feature>
<keyword evidence="19" id="KW-1185">Reference proteome</keyword>
<dbReference type="NCBIfam" id="TIGR00179">
    <property type="entry name" value="murB"/>
    <property type="match status" value="1"/>
</dbReference>
<dbReference type="NCBIfam" id="NF010480">
    <property type="entry name" value="PRK13905.1"/>
    <property type="match status" value="1"/>
</dbReference>
<dbReference type="SUPFAM" id="SSF56176">
    <property type="entry name" value="FAD-binding/transporter-associated domain-like"/>
    <property type="match status" value="1"/>
</dbReference>
<feature type="active site" evidence="16">
    <location>
        <position position="178"/>
    </location>
</feature>
<evidence type="ECO:0000256" key="1">
    <source>
        <dbReference type="ARBA" id="ARBA00001974"/>
    </source>
</evidence>
<dbReference type="Pfam" id="PF02873">
    <property type="entry name" value="MurB_C"/>
    <property type="match status" value="1"/>
</dbReference>
<dbReference type="PROSITE" id="PS51387">
    <property type="entry name" value="FAD_PCMH"/>
    <property type="match status" value="1"/>
</dbReference>
<dbReference type="GO" id="GO:0008762">
    <property type="term" value="F:UDP-N-acetylmuramate dehydrogenase activity"/>
    <property type="evidence" value="ECO:0007669"/>
    <property type="project" value="UniProtKB-EC"/>
</dbReference>
<dbReference type="Proteomes" id="UP001524944">
    <property type="component" value="Unassembled WGS sequence"/>
</dbReference>
<evidence type="ECO:0000256" key="8">
    <source>
        <dbReference type="ARBA" id="ARBA00022827"/>
    </source>
</evidence>
<comment type="subcellular location">
    <subcellularLocation>
        <location evidence="3 16">Cytoplasm</location>
    </subcellularLocation>
</comment>
<dbReference type="InterPro" id="IPR003170">
    <property type="entry name" value="MurB"/>
</dbReference>
<comment type="pathway">
    <text evidence="4 16">Cell wall biogenesis; peptidoglycan biosynthesis.</text>
</comment>
<comment type="cofactor">
    <cofactor evidence="1 16">
        <name>FAD</name>
        <dbReference type="ChEBI" id="CHEBI:57692"/>
    </cofactor>
</comment>
<dbReference type="RefSeq" id="WP_089612314.1">
    <property type="nucleotide sequence ID" value="NZ_CP022121.1"/>
</dbReference>
<dbReference type="Gene3D" id="3.90.78.10">
    <property type="entry name" value="UDP-N-acetylenolpyruvoylglucosamine reductase, C-terminal domain"/>
    <property type="match status" value="1"/>
</dbReference>
<evidence type="ECO:0000256" key="10">
    <source>
        <dbReference type="ARBA" id="ARBA00022960"/>
    </source>
</evidence>
<keyword evidence="9 16" id="KW-0521">NADP</keyword>
<evidence type="ECO:0000256" key="13">
    <source>
        <dbReference type="ARBA" id="ARBA00023306"/>
    </source>
</evidence>
<dbReference type="InterPro" id="IPR036318">
    <property type="entry name" value="FAD-bd_PCMH-like_sf"/>
</dbReference>
<dbReference type="EMBL" id="JANPWE010000002">
    <property type="protein sequence ID" value="MCR6544750.1"/>
    <property type="molecule type" value="Genomic_DNA"/>
</dbReference>
<keyword evidence="13 16" id="KW-0131">Cell cycle</keyword>
<evidence type="ECO:0000256" key="15">
    <source>
        <dbReference type="ARBA" id="ARBA00048914"/>
    </source>
</evidence>
<keyword evidence="10 16" id="KW-0133">Cell shape</keyword>
<accession>A0ABT1Y3L9</accession>
<dbReference type="InterPro" id="IPR036635">
    <property type="entry name" value="MurB_C_sf"/>
</dbReference>
<keyword evidence="11 16" id="KW-0573">Peptidoglycan synthesis</keyword>
<keyword evidence="5 16" id="KW-0963">Cytoplasm</keyword>
<evidence type="ECO:0000256" key="16">
    <source>
        <dbReference type="HAMAP-Rule" id="MF_00037"/>
    </source>
</evidence>
<dbReference type="InterPro" id="IPR006094">
    <property type="entry name" value="Oxid_FAD_bind_N"/>
</dbReference>
<dbReference type="HAMAP" id="MF_00037">
    <property type="entry name" value="MurB"/>
    <property type="match status" value="1"/>
</dbReference>
<evidence type="ECO:0000313" key="18">
    <source>
        <dbReference type="EMBL" id="MCR6544750.1"/>
    </source>
</evidence>
<feature type="domain" description="FAD-binding PCMH-type" evidence="17">
    <location>
        <begin position="34"/>
        <end position="199"/>
    </location>
</feature>
<sequence length="306" mass="33918">MNDHSKIIDFIKENMKMTEFHTDEDMRKYTTFNTGGRADLMVIPKDMAELEGLMQYLIKEKISYHILGHGSNTLVGDKGIREVVVLIEDNLKKMIVKGEEIEVEAGLLLADLAQEAKEHGLTGLEFVCGIPGTVGGAVVMNAGAYGGEIKDVLEEVQVLTAEGKRLVRKADELELAYRSSLIQKNGDMVLKAKFRLKSGDQMEIKKTMDELTRNRADKQPLDYPSAGSIFKRPEGHFTGKLIQDANLQGYSIGGAQVSMKHAGFIINTGQAATEDVLNLISHIQQVVKQRFQVELETEVKVIGELI</sequence>
<dbReference type="Gene3D" id="3.30.465.10">
    <property type="match status" value="1"/>
</dbReference>
<comment type="similarity">
    <text evidence="16">Belongs to the MurB family.</text>
</comment>